<dbReference type="EMBL" id="FOFB01000032">
    <property type="protein sequence ID" value="SER27909.1"/>
    <property type="molecule type" value="Genomic_DNA"/>
</dbReference>
<dbReference type="UniPathway" id="UPA00079"/>
<gene>
    <name evidence="4" type="primary">mqnD</name>
    <name evidence="5" type="ORF">SAMN05444359_1325</name>
</gene>
<dbReference type="SUPFAM" id="SSF53850">
    <property type="entry name" value="Periplasmic binding protein-like II"/>
    <property type="match status" value="1"/>
</dbReference>
<evidence type="ECO:0000256" key="3">
    <source>
        <dbReference type="ARBA" id="ARBA00023239"/>
    </source>
</evidence>
<comment type="function">
    <text evidence="4">Catalyzes the conversion of cyclic dehypoxanthine futalosine (cyclic DHFL) into 1,4-dihydroxy-6-naphthoate, a step in the biosynthesis of menaquinone (MK, vitamin K2).</text>
</comment>
<proteinExistence type="inferred from homology"/>
<dbReference type="EC" id="4.1.99.29" evidence="4"/>
<comment type="similarity">
    <text evidence="4">Belongs to the MqnA/MqnD family. MqnD subfamily.</text>
</comment>
<evidence type="ECO:0000313" key="6">
    <source>
        <dbReference type="Proteomes" id="UP000199021"/>
    </source>
</evidence>
<evidence type="ECO:0000256" key="2">
    <source>
        <dbReference type="ARBA" id="ARBA00022428"/>
    </source>
</evidence>
<comment type="catalytic activity">
    <reaction evidence="4">
        <text>cyclic dehypoxanthinylfutalosinate = 1,4-dihydroxy-6-naphthoate + dihydroxyacetone</text>
        <dbReference type="Rhea" id="RHEA:33087"/>
        <dbReference type="ChEBI" id="CHEBI:16016"/>
        <dbReference type="ChEBI" id="CHEBI:64254"/>
        <dbReference type="ChEBI" id="CHEBI:64270"/>
        <dbReference type="EC" id="4.1.99.29"/>
    </reaction>
</comment>
<accession>A0A1H9MWR5</accession>
<feature type="binding site" evidence="4">
    <location>
        <begin position="143"/>
        <end position="144"/>
    </location>
    <ligand>
        <name>substrate</name>
    </ligand>
</feature>
<dbReference type="RefSeq" id="WP_090172565.1">
    <property type="nucleotide sequence ID" value="NZ_FOFB01000032.1"/>
</dbReference>
<keyword evidence="6" id="KW-1185">Reference proteome</keyword>
<dbReference type="GO" id="GO:0016830">
    <property type="term" value="F:carbon-carbon lyase activity"/>
    <property type="evidence" value="ECO:0007669"/>
    <property type="project" value="UniProtKB-UniRule"/>
</dbReference>
<dbReference type="InterPro" id="IPR030869">
    <property type="entry name" value="MqnD"/>
</dbReference>
<evidence type="ECO:0000256" key="4">
    <source>
        <dbReference type="HAMAP-Rule" id="MF_00996"/>
    </source>
</evidence>
<dbReference type="CDD" id="cd13635">
    <property type="entry name" value="PBP2_Ttha1568_Mqnd"/>
    <property type="match status" value="1"/>
</dbReference>
<dbReference type="GO" id="GO:0009234">
    <property type="term" value="P:menaquinone biosynthetic process"/>
    <property type="evidence" value="ECO:0007669"/>
    <property type="project" value="UniProtKB-UniRule"/>
</dbReference>
<feature type="binding site" evidence="4">
    <location>
        <begin position="55"/>
        <end position="57"/>
    </location>
    <ligand>
        <name>substrate</name>
    </ligand>
</feature>
<keyword evidence="2 4" id="KW-0474">Menaquinone biosynthesis</keyword>
<dbReference type="Proteomes" id="UP000199021">
    <property type="component" value="Unassembled WGS sequence"/>
</dbReference>
<dbReference type="InterPro" id="IPR003773">
    <property type="entry name" value="Menaquinone_biosynth"/>
</dbReference>
<name>A0A1H9MWR5_9BACT</name>
<reference evidence="6" key="1">
    <citation type="submission" date="2016-10" db="EMBL/GenBank/DDBJ databases">
        <authorList>
            <person name="Varghese N."/>
            <person name="Submissions S."/>
        </authorList>
    </citation>
    <scope>NUCLEOTIDE SEQUENCE [LARGE SCALE GENOMIC DNA]</scope>
    <source>
        <strain evidence="6">DSM 24740</strain>
    </source>
</reference>
<dbReference type="HAMAP" id="MF_00996">
    <property type="entry name" value="MqnD"/>
    <property type="match status" value="1"/>
</dbReference>
<organism evidence="5 6">
    <name type="scientific">Neolewinella agarilytica</name>
    <dbReference type="NCBI Taxonomy" id="478744"/>
    <lineage>
        <taxon>Bacteria</taxon>
        <taxon>Pseudomonadati</taxon>
        <taxon>Bacteroidota</taxon>
        <taxon>Saprospiria</taxon>
        <taxon>Saprospirales</taxon>
        <taxon>Lewinellaceae</taxon>
        <taxon>Neolewinella</taxon>
    </lineage>
</organism>
<dbReference type="OrthoDB" id="9809439at2"/>
<dbReference type="AlphaFoldDB" id="A0A1H9MWR5"/>
<comment type="pathway">
    <text evidence="1 4">Quinol/quinone metabolism; menaquinone biosynthesis.</text>
</comment>
<dbReference type="STRING" id="478744.SAMN05444359_1325"/>
<feature type="active site" description="Proton acceptor" evidence="4">
    <location>
        <position position="182"/>
    </location>
</feature>
<dbReference type="Pfam" id="PF02621">
    <property type="entry name" value="VitK2_biosynth"/>
    <property type="match status" value="2"/>
</dbReference>
<dbReference type="PANTHER" id="PTHR37167">
    <property type="entry name" value="1,4-DIHYDROXY-6-NAPHTOATE SYNTHASE"/>
    <property type="match status" value="1"/>
</dbReference>
<evidence type="ECO:0000313" key="5">
    <source>
        <dbReference type="EMBL" id="SER27909.1"/>
    </source>
</evidence>
<dbReference type="Gene3D" id="3.40.190.10">
    <property type="entry name" value="Periplasmic binding protein-like II"/>
    <property type="match status" value="2"/>
</dbReference>
<keyword evidence="3 4" id="KW-0456">Lyase</keyword>
<evidence type="ECO:0000256" key="1">
    <source>
        <dbReference type="ARBA" id="ARBA00004863"/>
    </source>
</evidence>
<dbReference type="InParanoid" id="A0A1H9MWR5"/>
<dbReference type="PANTHER" id="PTHR37167:SF1">
    <property type="entry name" value="1,4-DIHYDROXY-6-NAPHTOATE SYNTHASE"/>
    <property type="match status" value="1"/>
</dbReference>
<sequence>MNLSLGYSPCPNDTFIFDALVHGRIDTEGLEFDVRLGDVEELNQLALAGELDVTKLSYHAFGYLTGTYALLNAGSALGRGVGPLLVTADANLARTLVQGEVRGAEGGRTLENFAPDRTLEGPSASLRDASRSLAVAIPGKLTTANYLLGLAYPELTDKTEVLFSDIEERVLSGEFAAGLLIHENRFTYHERGLHKIADLGEFWEGSTGLPIPLGGIVIKRSLPEEVQQTFDRVLARSVQYAFDNPAASADYVAANAQEMDPKVMRQHIALYVNDYSLNLGPQGRGAVRAFLKQGRERGVIPLTPEVFVPPTSVGG</sequence>
<protein>
    <recommendedName>
        <fullName evidence="4">1,4-dihydroxy-6-naphtoate synthase</fullName>
        <ecNumber evidence="4">4.1.99.29</ecNumber>
    </recommendedName>
    <alternativeName>
        <fullName evidence="4">Menaquinone biosynthetic enzyme MqnD</fullName>
    </alternativeName>
</protein>